<dbReference type="EMBL" id="BMMS01000022">
    <property type="protein sequence ID" value="GGO93959.1"/>
    <property type="molecule type" value="Genomic_DNA"/>
</dbReference>
<evidence type="ECO:0000313" key="4">
    <source>
        <dbReference type="EMBL" id="GGO93959.1"/>
    </source>
</evidence>
<dbReference type="Pfam" id="PF13581">
    <property type="entry name" value="HATPase_c_2"/>
    <property type="match status" value="1"/>
</dbReference>
<reference evidence="4" key="2">
    <citation type="submission" date="2020-09" db="EMBL/GenBank/DDBJ databases">
        <authorList>
            <person name="Sun Q."/>
            <person name="Zhou Y."/>
        </authorList>
    </citation>
    <scope>NUCLEOTIDE SEQUENCE</scope>
    <source>
        <strain evidence="4">CGMCC 4.7201</strain>
    </source>
</reference>
<dbReference type="Gene3D" id="3.30.565.10">
    <property type="entry name" value="Histidine kinase-like ATPase, C-terminal domain"/>
    <property type="match status" value="1"/>
</dbReference>
<dbReference type="InterPro" id="IPR050267">
    <property type="entry name" value="Anti-sigma-factor_SerPK"/>
</dbReference>
<comment type="caution">
    <text evidence="4">The sequence shown here is derived from an EMBL/GenBank/DDBJ whole genome shotgun (WGS) entry which is preliminary data.</text>
</comment>
<evidence type="ECO:0000256" key="1">
    <source>
        <dbReference type="ARBA" id="ARBA00022527"/>
    </source>
</evidence>
<keyword evidence="5" id="KW-1185">Reference proteome</keyword>
<dbReference type="PANTHER" id="PTHR35526">
    <property type="entry name" value="ANTI-SIGMA-F FACTOR RSBW-RELATED"/>
    <property type="match status" value="1"/>
</dbReference>
<accession>A0A917ZUN9</accession>
<reference evidence="4" key="1">
    <citation type="journal article" date="2014" name="Int. J. Syst. Evol. Microbiol.">
        <title>Complete genome sequence of Corynebacterium casei LMG S-19264T (=DSM 44701T), isolated from a smear-ripened cheese.</title>
        <authorList>
            <consortium name="US DOE Joint Genome Institute (JGI-PGF)"/>
            <person name="Walter F."/>
            <person name="Albersmeier A."/>
            <person name="Kalinowski J."/>
            <person name="Ruckert C."/>
        </authorList>
    </citation>
    <scope>NUCLEOTIDE SEQUENCE</scope>
    <source>
        <strain evidence="4">CGMCC 4.7201</strain>
    </source>
</reference>
<proteinExistence type="predicted"/>
<gene>
    <name evidence="4" type="ORF">GCM10012280_47650</name>
</gene>
<feature type="region of interest" description="Disordered" evidence="2">
    <location>
        <begin position="1"/>
        <end position="32"/>
    </location>
</feature>
<keyword evidence="1" id="KW-0808">Transferase</keyword>
<feature type="compositionally biased region" description="Basic and acidic residues" evidence="2">
    <location>
        <begin position="1"/>
        <end position="11"/>
    </location>
</feature>
<keyword evidence="1" id="KW-0723">Serine/threonine-protein kinase</keyword>
<sequence length="157" mass="16974">MYSVGPDDRHYGNSGSRSPREAEVDLGGRRSKSWPLSWAPEAACQARRAIRLELSSSGVPAELMGTAELLVSELVANAVRHAAAPLSLSVVQTRMIRCSVEDGSAVLPKMRSSGGQDECGRGLALVDELSHRWGSYPSTHGKTTWFELEVSPGDRRP</sequence>
<dbReference type="SUPFAM" id="SSF55874">
    <property type="entry name" value="ATPase domain of HSP90 chaperone/DNA topoisomerase II/histidine kinase"/>
    <property type="match status" value="1"/>
</dbReference>
<evidence type="ECO:0000256" key="2">
    <source>
        <dbReference type="SAM" id="MobiDB-lite"/>
    </source>
</evidence>
<protein>
    <recommendedName>
        <fullName evidence="3">Histidine kinase/HSP90-like ATPase domain-containing protein</fullName>
    </recommendedName>
</protein>
<feature type="compositionally biased region" description="Basic and acidic residues" evidence="2">
    <location>
        <begin position="18"/>
        <end position="28"/>
    </location>
</feature>
<name>A0A917ZUN9_9ACTN</name>
<evidence type="ECO:0000313" key="5">
    <source>
        <dbReference type="Proteomes" id="UP000641932"/>
    </source>
</evidence>
<dbReference type="InterPro" id="IPR003594">
    <property type="entry name" value="HATPase_dom"/>
</dbReference>
<feature type="domain" description="Histidine kinase/HSP90-like ATPase" evidence="3">
    <location>
        <begin position="39"/>
        <end position="144"/>
    </location>
</feature>
<evidence type="ECO:0000259" key="3">
    <source>
        <dbReference type="Pfam" id="PF13581"/>
    </source>
</evidence>
<keyword evidence="1" id="KW-0418">Kinase</keyword>
<organism evidence="4 5">
    <name type="scientific">Wenjunlia tyrosinilytica</name>
    <dbReference type="NCBI Taxonomy" id="1544741"/>
    <lineage>
        <taxon>Bacteria</taxon>
        <taxon>Bacillati</taxon>
        <taxon>Actinomycetota</taxon>
        <taxon>Actinomycetes</taxon>
        <taxon>Kitasatosporales</taxon>
        <taxon>Streptomycetaceae</taxon>
        <taxon>Wenjunlia</taxon>
    </lineage>
</organism>
<dbReference type="Proteomes" id="UP000641932">
    <property type="component" value="Unassembled WGS sequence"/>
</dbReference>
<dbReference type="GO" id="GO:0004674">
    <property type="term" value="F:protein serine/threonine kinase activity"/>
    <property type="evidence" value="ECO:0007669"/>
    <property type="project" value="UniProtKB-KW"/>
</dbReference>
<dbReference type="CDD" id="cd16936">
    <property type="entry name" value="HATPase_RsbW-like"/>
    <property type="match status" value="1"/>
</dbReference>
<dbReference type="PANTHER" id="PTHR35526:SF3">
    <property type="entry name" value="ANTI-SIGMA-F FACTOR RSBW"/>
    <property type="match status" value="1"/>
</dbReference>
<dbReference type="InterPro" id="IPR036890">
    <property type="entry name" value="HATPase_C_sf"/>
</dbReference>
<dbReference type="AlphaFoldDB" id="A0A917ZUN9"/>